<dbReference type="PANTHER" id="PTHR43761">
    <property type="entry name" value="D-ISOMER SPECIFIC 2-HYDROXYACID DEHYDROGENASE FAMILY PROTEIN (AFU_ORTHOLOGUE AFUA_1G13630)"/>
    <property type="match status" value="1"/>
</dbReference>
<dbReference type="InterPro" id="IPR050418">
    <property type="entry name" value="D-iso_2-hydroxyacid_DH_PdxB"/>
</dbReference>
<evidence type="ECO:0000256" key="4">
    <source>
        <dbReference type="RuleBase" id="RU003719"/>
    </source>
</evidence>
<evidence type="ECO:0000313" key="7">
    <source>
        <dbReference type="EMBL" id="CZT42508.1"/>
    </source>
</evidence>
<dbReference type="Gene3D" id="3.40.50.720">
    <property type="entry name" value="NAD(P)-binding Rossmann-like Domain"/>
    <property type="match status" value="2"/>
</dbReference>
<dbReference type="Pfam" id="PF00389">
    <property type="entry name" value="2-Hacid_dh"/>
    <property type="match status" value="1"/>
</dbReference>
<feature type="domain" description="D-isomer specific 2-hydroxyacid dehydrogenase catalytic" evidence="5">
    <location>
        <begin position="52"/>
        <end position="333"/>
    </location>
</feature>
<evidence type="ECO:0000259" key="5">
    <source>
        <dbReference type="Pfam" id="PF00389"/>
    </source>
</evidence>
<keyword evidence="2 4" id="KW-0560">Oxidoreductase</keyword>
<dbReference type="GO" id="GO:0016616">
    <property type="term" value="F:oxidoreductase activity, acting on the CH-OH group of donors, NAD or NADP as acceptor"/>
    <property type="evidence" value="ECO:0007669"/>
    <property type="project" value="InterPro"/>
</dbReference>
<sequence length="337" mass="36619">MAETPPLHIVRLDGIITPNPIFSPSFPHTYTSYPLVPFSSPSIITCLTTPKPANVAITTRVPITEETLQACPALNLIAVLAIGTDMIDLAACKRHSVTVCNVPAASNESVAEHAIALFFAARRKVVRMHGMTVNGNEWGKTGTLKDEFGELPGTCREEIVAIVGAGELGNRVASICRALGSKVHFAERKHSDTVRQGRISFVECLQTSTTIFLTLPLSPESLNLISTPEFALMREDAILINVARGGIVDEAALVQALEDKKIHAAATDVFVEEPAMMENVLVRTANRWREEGSPFDGRLILSPHIAWWARSSIEKLRSTVGQNIEAWARGQPSKIVA</sequence>
<dbReference type="InterPro" id="IPR006139">
    <property type="entry name" value="D-isomer_2_OHA_DH_cat_dom"/>
</dbReference>
<reference evidence="8" key="1">
    <citation type="submission" date="2016-03" db="EMBL/GenBank/DDBJ databases">
        <authorList>
            <person name="Guldener U."/>
        </authorList>
    </citation>
    <scope>NUCLEOTIDE SEQUENCE [LARGE SCALE GENOMIC DNA]</scope>
</reference>
<keyword evidence="3" id="KW-0520">NAD</keyword>
<name>A0A1E1M085_RHYSE</name>
<dbReference type="InterPro" id="IPR029753">
    <property type="entry name" value="D-isomer_DH_CS"/>
</dbReference>
<dbReference type="EMBL" id="FJVC01000094">
    <property type="protein sequence ID" value="CZT42508.1"/>
    <property type="molecule type" value="Genomic_DNA"/>
</dbReference>
<keyword evidence="8" id="KW-1185">Reference proteome</keyword>
<dbReference type="GO" id="GO:0051287">
    <property type="term" value="F:NAD binding"/>
    <property type="evidence" value="ECO:0007669"/>
    <property type="project" value="InterPro"/>
</dbReference>
<evidence type="ECO:0000256" key="1">
    <source>
        <dbReference type="ARBA" id="ARBA00005854"/>
    </source>
</evidence>
<dbReference type="Proteomes" id="UP000177625">
    <property type="component" value="Unassembled WGS sequence"/>
</dbReference>
<dbReference type="SUPFAM" id="SSF52283">
    <property type="entry name" value="Formate/glycerate dehydrogenase catalytic domain-like"/>
    <property type="match status" value="1"/>
</dbReference>
<proteinExistence type="inferred from homology"/>
<feature type="domain" description="D-isomer specific 2-hydroxyacid dehydrogenase NAD-binding" evidence="6">
    <location>
        <begin position="116"/>
        <end position="306"/>
    </location>
</feature>
<evidence type="ECO:0000256" key="2">
    <source>
        <dbReference type="ARBA" id="ARBA00023002"/>
    </source>
</evidence>
<evidence type="ECO:0000259" key="6">
    <source>
        <dbReference type="Pfam" id="PF02826"/>
    </source>
</evidence>
<comment type="similarity">
    <text evidence="1 4">Belongs to the D-isomer specific 2-hydroxyacid dehydrogenase family.</text>
</comment>
<accession>A0A1E1M085</accession>
<dbReference type="InterPro" id="IPR036291">
    <property type="entry name" value="NAD(P)-bd_dom_sf"/>
</dbReference>
<dbReference type="SUPFAM" id="SSF51735">
    <property type="entry name" value="NAD(P)-binding Rossmann-fold domains"/>
    <property type="match status" value="1"/>
</dbReference>
<organism evidence="7 8">
    <name type="scientific">Rhynchosporium secalis</name>
    <name type="common">Barley scald fungus</name>
    <dbReference type="NCBI Taxonomy" id="38038"/>
    <lineage>
        <taxon>Eukaryota</taxon>
        <taxon>Fungi</taxon>
        <taxon>Dikarya</taxon>
        <taxon>Ascomycota</taxon>
        <taxon>Pezizomycotina</taxon>
        <taxon>Leotiomycetes</taxon>
        <taxon>Helotiales</taxon>
        <taxon>Ploettnerulaceae</taxon>
        <taxon>Rhynchosporium</taxon>
    </lineage>
</organism>
<gene>
    <name evidence="7" type="ORF">RSE6_02424</name>
</gene>
<dbReference type="InterPro" id="IPR006140">
    <property type="entry name" value="D-isomer_DH_NAD-bd"/>
</dbReference>
<evidence type="ECO:0000256" key="3">
    <source>
        <dbReference type="ARBA" id="ARBA00023027"/>
    </source>
</evidence>
<dbReference type="AlphaFoldDB" id="A0A1E1M085"/>
<dbReference type="Pfam" id="PF02826">
    <property type="entry name" value="2-Hacid_dh_C"/>
    <property type="match status" value="1"/>
</dbReference>
<dbReference type="PANTHER" id="PTHR43761:SF1">
    <property type="entry name" value="D-ISOMER SPECIFIC 2-HYDROXYACID DEHYDROGENASE CATALYTIC DOMAIN-CONTAINING PROTEIN-RELATED"/>
    <property type="match status" value="1"/>
</dbReference>
<dbReference type="PROSITE" id="PS00671">
    <property type="entry name" value="D_2_HYDROXYACID_DH_3"/>
    <property type="match status" value="1"/>
</dbReference>
<protein>
    <submittedName>
        <fullName evidence="7">Related to D-lactate dehydrogenase</fullName>
    </submittedName>
</protein>
<evidence type="ECO:0000313" key="8">
    <source>
        <dbReference type="Proteomes" id="UP000177625"/>
    </source>
</evidence>